<evidence type="ECO:0000313" key="2">
    <source>
        <dbReference type="Proteomes" id="UP000805193"/>
    </source>
</evidence>
<proteinExistence type="predicted"/>
<name>A0AC60NYC7_IXOPE</name>
<sequence>MNDAESSEHCMAGRAVPSSVPFLAAPEPFGLGDWLVRTRSARRPNFLLLYLPRTVTVKSDLQQNRRLLYPPQLLGRRQDRDRRQYDTCASCTQRPPPQPTKALTFDVSCPPGASVDSIFDTAAGIVGTAELFFVQHLGATNFRLSVTSSSPMSRIVNAGALSIGGTLVPIVPVGPQVTTITCLFLPVYVKSEALSAALAPYGKVLDIRFGVYQDHPTLRTGTRYTYAWR</sequence>
<dbReference type="EMBL" id="JABSTQ010011369">
    <property type="protein sequence ID" value="KAG0412162.1"/>
    <property type="molecule type" value="Genomic_DNA"/>
</dbReference>
<comment type="caution">
    <text evidence="1">The sequence shown here is derived from an EMBL/GenBank/DDBJ whole genome shotgun (WGS) entry which is preliminary data.</text>
</comment>
<evidence type="ECO:0000313" key="1">
    <source>
        <dbReference type="EMBL" id="KAG0412162.1"/>
    </source>
</evidence>
<protein>
    <submittedName>
        <fullName evidence="1">Uncharacterized protein</fullName>
    </submittedName>
</protein>
<organism evidence="1 2">
    <name type="scientific">Ixodes persulcatus</name>
    <name type="common">Taiga tick</name>
    <dbReference type="NCBI Taxonomy" id="34615"/>
    <lineage>
        <taxon>Eukaryota</taxon>
        <taxon>Metazoa</taxon>
        <taxon>Ecdysozoa</taxon>
        <taxon>Arthropoda</taxon>
        <taxon>Chelicerata</taxon>
        <taxon>Arachnida</taxon>
        <taxon>Acari</taxon>
        <taxon>Parasitiformes</taxon>
        <taxon>Ixodida</taxon>
        <taxon>Ixodoidea</taxon>
        <taxon>Ixodidae</taxon>
        <taxon>Ixodinae</taxon>
        <taxon>Ixodes</taxon>
    </lineage>
</organism>
<dbReference type="Proteomes" id="UP000805193">
    <property type="component" value="Unassembled WGS sequence"/>
</dbReference>
<keyword evidence="2" id="KW-1185">Reference proteome</keyword>
<gene>
    <name evidence="1" type="ORF">HPB47_010701</name>
</gene>
<accession>A0AC60NYC7</accession>
<reference evidence="1 2" key="1">
    <citation type="journal article" date="2020" name="Cell">
        <title>Large-Scale Comparative Analyses of Tick Genomes Elucidate Their Genetic Diversity and Vector Capacities.</title>
        <authorList>
            <consortium name="Tick Genome and Microbiome Consortium (TIGMIC)"/>
            <person name="Jia N."/>
            <person name="Wang J."/>
            <person name="Shi W."/>
            <person name="Du L."/>
            <person name="Sun Y."/>
            <person name="Zhan W."/>
            <person name="Jiang J.F."/>
            <person name="Wang Q."/>
            <person name="Zhang B."/>
            <person name="Ji P."/>
            <person name="Bell-Sakyi L."/>
            <person name="Cui X.M."/>
            <person name="Yuan T.T."/>
            <person name="Jiang B.G."/>
            <person name="Yang W.F."/>
            <person name="Lam T.T."/>
            <person name="Chang Q.C."/>
            <person name="Ding S.J."/>
            <person name="Wang X.J."/>
            <person name="Zhu J.G."/>
            <person name="Ruan X.D."/>
            <person name="Zhao L."/>
            <person name="Wei J.T."/>
            <person name="Ye R.Z."/>
            <person name="Que T.C."/>
            <person name="Du C.H."/>
            <person name="Zhou Y.H."/>
            <person name="Cheng J.X."/>
            <person name="Dai P.F."/>
            <person name="Guo W.B."/>
            <person name="Han X.H."/>
            <person name="Huang E.J."/>
            <person name="Li L.F."/>
            <person name="Wei W."/>
            <person name="Gao Y.C."/>
            <person name="Liu J.Z."/>
            <person name="Shao H.Z."/>
            <person name="Wang X."/>
            <person name="Wang C.C."/>
            <person name="Yang T.C."/>
            <person name="Huo Q.B."/>
            <person name="Li W."/>
            <person name="Chen H.Y."/>
            <person name="Chen S.E."/>
            <person name="Zhou L.G."/>
            <person name="Ni X.B."/>
            <person name="Tian J.H."/>
            <person name="Sheng Y."/>
            <person name="Liu T."/>
            <person name="Pan Y.S."/>
            <person name="Xia L.Y."/>
            <person name="Li J."/>
            <person name="Zhao F."/>
            <person name="Cao W.C."/>
        </authorList>
    </citation>
    <scope>NUCLEOTIDE SEQUENCE [LARGE SCALE GENOMIC DNA]</scope>
    <source>
        <strain evidence="1">Iper-2018</strain>
    </source>
</reference>